<dbReference type="EMBL" id="JACHJO010000007">
    <property type="protein sequence ID" value="MBB6120703.1"/>
    <property type="molecule type" value="Genomic_DNA"/>
</dbReference>
<evidence type="ECO:0000256" key="3">
    <source>
        <dbReference type="ARBA" id="ARBA00022553"/>
    </source>
</evidence>
<dbReference type="AlphaFoldDB" id="A0A841IPV2"/>
<name>A0A841IPV2_9ACTN</name>
<dbReference type="SUPFAM" id="SSF55874">
    <property type="entry name" value="ATPase domain of HSP90 chaperone/DNA topoisomerase II/histidine kinase"/>
    <property type="match status" value="1"/>
</dbReference>
<dbReference type="Pfam" id="PF02518">
    <property type="entry name" value="HATPase_c"/>
    <property type="match status" value="1"/>
</dbReference>
<dbReference type="EC" id="2.7.13.3" evidence="2"/>
<evidence type="ECO:0000313" key="10">
    <source>
        <dbReference type="EMBL" id="MBB6120703.1"/>
    </source>
</evidence>
<dbReference type="Proteomes" id="UP000536604">
    <property type="component" value="Unassembled WGS sequence"/>
</dbReference>
<dbReference type="SMART" id="SM00387">
    <property type="entry name" value="HATPase_c"/>
    <property type="match status" value="1"/>
</dbReference>
<keyword evidence="7" id="KW-1133">Transmembrane helix</keyword>
<evidence type="ECO:0000256" key="8">
    <source>
        <dbReference type="SAM" id="MobiDB-lite"/>
    </source>
</evidence>
<evidence type="ECO:0000313" key="11">
    <source>
        <dbReference type="Proteomes" id="UP000536604"/>
    </source>
</evidence>
<comment type="catalytic activity">
    <reaction evidence="1">
        <text>ATP + protein L-histidine = ADP + protein N-phospho-L-histidine.</text>
        <dbReference type="EC" id="2.7.13.3"/>
    </reaction>
</comment>
<feature type="compositionally biased region" description="Pro residues" evidence="8">
    <location>
        <begin position="256"/>
        <end position="267"/>
    </location>
</feature>
<feature type="compositionally biased region" description="Acidic residues" evidence="8">
    <location>
        <begin position="348"/>
        <end position="372"/>
    </location>
</feature>
<feature type="compositionally biased region" description="Low complexity" evidence="8">
    <location>
        <begin position="231"/>
        <end position="240"/>
    </location>
</feature>
<dbReference type="InterPro" id="IPR050428">
    <property type="entry name" value="TCS_sensor_his_kinase"/>
</dbReference>
<sequence length="752" mass="79091">MDDRGIGPFSGPAEKGYQPPIRGNAPNPYTSARHVEVDAADHGGTSAGQWHGAGLNEPEPRRAEPAPEPARAPESGDARGTGSPDAVSREEPLPAPPAEASHTVPAFPEAAEAPQTGAAPHFRGETHPSPEQGQWASAAPPAGQDRGVPTAPYPSPEQGQWASAAPPAGQDRGVPTAPYPSPEQGWDPYAASRPGPAPQAPYAPHPGGYGPPAPEHRPPYGPGAHWQGGDPQAPYPGGHPQAPPQAHPYPFSSQQPPAPGYPVHYQPPPVVAYQSPYAAPFSNPGYVLQGQPLFYPYNPYGQPVQHVIVLTSGQPPQVVTADAAGALLTASAQEVREARAVLERGGEETPEEADGPDAEESDTGAGDTEEGGEPPTEQERGEDPAGEAAEASEAAPDTSSATPPDPGPSQSDLLNEALAGLAMRDLSLVDALLEMVEELESDAQDPDLLDKLFQIDNFATRMRRNGENFLVLTGHDGGESDAHDEIVPLLDMARAAMSEIKDYPRVRLGKLPQTSLTGMAADDISHLLAELLDNATANSPEHSQVVISAQELDDGRLMVVVEDEGVGIPEEQIGELNERLCGSVDLGEEIPRHMGLYIAGRIARKHGLETKLESRAFRGVSAYVIVPKSLLRVATPRTPGQSRMAVAPSAPRPTASTAPVTLPAPAPGTRPDGGTSAVTAAGLPRRSATPHGSPLRMMPRPEPAGERRGREDTPPRLTGNARAEQIRDEIDDFLEGERAAAEGREIDDKGEE</sequence>
<feature type="compositionally biased region" description="Low complexity" evidence="8">
    <location>
        <begin position="645"/>
        <end position="661"/>
    </location>
</feature>
<evidence type="ECO:0000256" key="4">
    <source>
        <dbReference type="ARBA" id="ARBA00022679"/>
    </source>
</evidence>
<dbReference type="GO" id="GO:0004673">
    <property type="term" value="F:protein histidine kinase activity"/>
    <property type="evidence" value="ECO:0007669"/>
    <property type="project" value="UniProtKB-EC"/>
</dbReference>
<evidence type="ECO:0000256" key="6">
    <source>
        <dbReference type="ARBA" id="ARBA00022777"/>
    </source>
</evidence>
<keyword evidence="3" id="KW-0597">Phosphoprotein</keyword>
<feature type="region of interest" description="Disordered" evidence="8">
    <location>
        <begin position="636"/>
        <end position="729"/>
    </location>
</feature>
<dbReference type="GO" id="GO:0005886">
    <property type="term" value="C:plasma membrane"/>
    <property type="evidence" value="ECO:0007669"/>
    <property type="project" value="TreeGrafter"/>
</dbReference>
<feature type="compositionally biased region" description="Basic and acidic residues" evidence="8">
    <location>
        <begin position="703"/>
        <end position="714"/>
    </location>
</feature>
<evidence type="ECO:0000256" key="2">
    <source>
        <dbReference type="ARBA" id="ARBA00012438"/>
    </source>
</evidence>
<keyword evidence="6 10" id="KW-0418">Kinase</keyword>
<dbReference type="RefSeq" id="WP_343065014.1">
    <property type="nucleotide sequence ID" value="NZ_JACHJO010000007.1"/>
</dbReference>
<feature type="domain" description="Histidine kinase" evidence="9">
    <location>
        <begin position="524"/>
        <end position="630"/>
    </location>
</feature>
<dbReference type="PROSITE" id="PS50109">
    <property type="entry name" value="HIS_KIN"/>
    <property type="match status" value="1"/>
</dbReference>
<reference evidence="10 11" key="1">
    <citation type="submission" date="2020-08" db="EMBL/GenBank/DDBJ databases">
        <title>Genomic Encyclopedia of Type Strains, Phase III (KMG-III): the genomes of soil and plant-associated and newly described type strains.</title>
        <authorList>
            <person name="Whitman W."/>
        </authorList>
    </citation>
    <scope>NUCLEOTIDE SEQUENCE [LARGE SCALE GENOMIC DNA]</scope>
    <source>
        <strain evidence="10 11">CECT 8712</strain>
    </source>
</reference>
<dbReference type="InterPro" id="IPR005467">
    <property type="entry name" value="His_kinase_dom"/>
</dbReference>
<dbReference type="InterPro" id="IPR036890">
    <property type="entry name" value="HATPase_C_sf"/>
</dbReference>
<keyword evidence="5" id="KW-0812">Transmembrane</keyword>
<organism evidence="10 11">
    <name type="scientific">Nocardiopsis algeriensis</name>
    <dbReference type="NCBI Taxonomy" id="1478215"/>
    <lineage>
        <taxon>Bacteria</taxon>
        <taxon>Bacillati</taxon>
        <taxon>Actinomycetota</taxon>
        <taxon>Actinomycetes</taxon>
        <taxon>Streptosporangiales</taxon>
        <taxon>Nocardiopsidaceae</taxon>
        <taxon>Nocardiopsis</taxon>
    </lineage>
</organism>
<comment type="caution">
    <text evidence="10">The sequence shown here is derived from an EMBL/GenBank/DDBJ whole genome shotgun (WGS) entry which is preliminary data.</text>
</comment>
<accession>A0A841IPV2</accession>
<feature type="region of interest" description="Disordered" evidence="8">
    <location>
        <begin position="343"/>
        <end position="413"/>
    </location>
</feature>
<gene>
    <name evidence="10" type="ORF">FHS13_002660</name>
</gene>
<dbReference type="PANTHER" id="PTHR45436">
    <property type="entry name" value="SENSOR HISTIDINE KINASE YKOH"/>
    <property type="match status" value="1"/>
</dbReference>
<evidence type="ECO:0000256" key="1">
    <source>
        <dbReference type="ARBA" id="ARBA00000085"/>
    </source>
</evidence>
<dbReference type="Gene3D" id="3.30.565.10">
    <property type="entry name" value="Histidine kinase-like ATPase, C-terminal domain"/>
    <property type="match status" value="1"/>
</dbReference>
<proteinExistence type="predicted"/>
<keyword evidence="7" id="KW-0472">Membrane</keyword>
<dbReference type="GO" id="GO:0000160">
    <property type="term" value="P:phosphorelay signal transduction system"/>
    <property type="evidence" value="ECO:0007669"/>
    <property type="project" value="TreeGrafter"/>
</dbReference>
<dbReference type="PANTHER" id="PTHR45436:SF5">
    <property type="entry name" value="SENSOR HISTIDINE KINASE TRCS"/>
    <property type="match status" value="1"/>
</dbReference>
<evidence type="ECO:0000256" key="5">
    <source>
        <dbReference type="ARBA" id="ARBA00022692"/>
    </source>
</evidence>
<keyword evidence="4" id="KW-0808">Transferase</keyword>
<feature type="compositionally biased region" description="Pro residues" evidence="8">
    <location>
        <begin position="195"/>
        <end position="213"/>
    </location>
</feature>
<keyword evidence="11" id="KW-1185">Reference proteome</keyword>
<evidence type="ECO:0000259" key="9">
    <source>
        <dbReference type="PROSITE" id="PS50109"/>
    </source>
</evidence>
<feature type="compositionally biased region" description="Low complexity" evidence="8">
    <location>
        <begin position="386"/>
        <end position="402"/>
    </location>
</feature>
<dbReference type="InterPro" id="IPR003594">
    <property type="entry name" value="HATPase_dom"/>
</dbReference>
<feature type="region of interest" description="Disordered" evidence="8">
    <location>
        <begin position="1"/>
        <end position="267"/>
    </location>
</feature>
<protein>
    <recommendedName>
        <fullName evidence="2">histidine kinase</fullName>
        <ecNumber evidence="2">2.7.13.3</ecNumber>
    </recommendedName>
</protein>
<evidence type="ECO:0000256" key="7">
    <source>
        <dbReference type="ARBA" id="ARBA00022989"/>
    </source>
</evidence>